<evidence type="ECO:0000256" key="7">
    <source>
        <dbReference type="ARBA" id="ARBA00023136"/>
    </source>
</evidence>
<dbReference type="InterPro" id="IPR035906">
    <property type="entry name" value="MetI-like_sf"/>
</dbReference>
<dbReference type="PANTHER" id="PTHR30450:SF1">
    <property type="entry name" value="D-METHIONINE TRANSPORT SYSTEM PERMEASE PROTEIN METI-RELATED"/>
    <property type="match status" value="1"/>
</dbReference>
<gene>
    <name evidence="10" type="ORF">SAMN05660826_00333</name>
</gene>
<dbReference type="OrthoDB" id="9793490at2"/>
<sequence>MAESVKLLFSATRETIYMVAVSVLIASIFGIPLGVLLYSTDRGRILENSPLNKALGTIVNIFRSIPFVILLIMLIPFTRWLVGKSIGTTAAIVPLSVAAIPFMGRLTETALREVDRGVIEAAQAMGASPFQVITKVLIPEALPSIAAGITITAINLVGYSAMAGVIGGGGLGDLAVRYGYQRFMLDIMLYTVAILVIMVQLIQVLGDLVVKSLSKHR</sequence>
<accession>A0A1M7GH69</accession>
<dbReference type="SUPFAM" id="SSF161098">
    <property type="entry name" value="MetI-like"/>
    <property type="match status" value="1"/>
</dbReference>
<organism evidence="10 11">
    <name type="scientific">Caldanaerovirga acetigignens</name>
    <dbReference type="NCBI Taxonomy" id="447595"/>
    <lineage>
        <taxon>Bacteria</taxon>
        <taxon>Bacillati</taxon>
        <taxon>Bacillota</taxon>
        <taxon>Clostridia</taxon>
        <taxon>Thermosediminibacterales</taxon>
        <taxon>Thermosediminibacteraceae</taxon>
        <taxon>Caldanaerovirga</taxon>
    </lineage>
</organism>
<proteinExistence type="inferred from homology"/>
<keyword evidence="3 8" id="KW-0813">Transport</keyword>
<dbReference type="FunFam" id="1.10.3720.10:FF:000002">
    <property type="entry name" value="D-methionine ABC transporter permease MetI"/>
    <property type="match status" value="1"/>
</dbReference>
<dbReference type="Proteomes" id="UP000184375">
    <property type="component" value="Unassembled WGS sequence"/>
</dbReference>
<dbReference type="GO" id="GO:0005886">
    <property type="term" value="C:plasma membrane"/>
    <property type="evidence" value="ECO:0007669"/>
    <property type="project" value="UniProtKB-SubCell"/>
</dbReference>
<feature type="transmembrane region" description="Helical" evidence="8">
    <location>
        <begin position="145"/>
        <end position="167"/>
    </location>
</feature>
<dbReference type="RefSeq" id="WP_073253719.1">
    <property type="nucleotide sequence ID" value="NZ_FRCR01000002.1"/>
</dbReference>
<dbReference type="NCBIfam" id="NF008049">
    <property type="entry name" value="PRK10782.1"/>
    <property type="match status" value="1"/>
</dbReference>
<evidence type="ECO:0000256" key="4">
    <source>
        <dbReference type="ARBA" id="ARBA00022475"/>
    </source>
</evidence>
<dbReference type="PROSITE" id="PS50928">
    <property type="entry name" value="ABC_TM1"/>
    <property type="match status" value="1"/>
</dbReference>
<feature type="transmembrane region" description="Helical" evidence="8">
    <location>
        <begin position="81"/>
        <end position="102"/>
    </location>
</feature>
<feature type="domain" description="ABC transmembrane type-1" evidence="9">
    <location>
        <begin position="12"/>
        <end position="206"/>
    </location>
</feature>
<feature type="transmembrane region" description="Helical" evidence="8">
    <location>
        <begin position="187"/>
        <end position="210"/>
    </location>
</feature>
<evidence type="ECO:0000313" key="10">
    <source>
        <dbReference type="EMBL" id="SHM15633.1"/>
    </source>
</evidence>
<name>A0A1M7GH69_9FIRM</name>
<reference evidence="11" key="1">
    <citation type="submission" date="2016-11" db="EMBL/GenBank/DDBJ databases">
        <authorList>
            <person name="Varghese N."/>
            <person name="Submissions S."/>
        </authorList>
    </citation>
    <scope>NUCLEOTIDE SEQUENCE [LARGE SCALE GENOMIC DNA]</scope>
    <source>
        <strain evidence="11">DSM 18802</strain>
    </source>
</reference>
<protein>
    <submittedName>
        <fullName evidence="10">D-methionine transport system permease protein</fullName>
    </submittedName>
</protein>
<keyword evidence="7 8" id="KW-0472">Membrane</keyword>
<dbReference type="GO" id="GO:0048473">
    <property type="term" value="P:D-methionine transmembrane transport"/>
    <property type="evidence" value="ECO:0007669"/>
    <property type="project" value="TreeGrafter"/>
</dbReference>
<dbReference type="InterPro" id="IPR000515">
    <property type="entry name" value="MetI-like"/>
</dbReference>
<evidence type="ECO:0000256" key="3">
    <source>
        <dbReference type="ARBA" id="ARBA00022448"/>
    </source>
</evidence>
<dbReference type="Gene3D" id="1.10.3720.10">
    <property type="entry name" value="MetI-like"/>
    <property type="match status" value="1"/>
</dbReference>
<keyword evidence="4" id="KW-1003">Cell membrane</keyword>
<dbReference type="STRING" id="447595.SAMN05660826_00333"/>
<keyword evidence="6 8" id="KW-1133">Transmembrane helix</keyword>
<keyword evidence="5 8" id="KW-0812">Transmembrane</keyword>
<evidence type="ECO:0000256" key="2">
    <source>
        <dbReference type="ARBA" id="ARBA00007069"/>
    </source>
</evidence>
<dbReference type="Pfam" id="PF00528">
    <property type="entry name" value="BPD_transp_1"/>
    <property type="match status" value="1"/>
</dbReference>
<dbReference type="EMBL" id="FRCR01000002">
    <property type="protein sequence ID" value="SHM15633.1"/>
    <property type="molecule type" value="Genomic_DNA"/>
</dbReference>
<keyword evidence="11" id="KW-1185">Reference proteome</keyword>
<evidence type="ECO:0000256" key="1">
    <source>
        <dbReference type="ARBA" id="ARBA00004651"/>
    </source>
</evidence>
<dbReference type="AlphaFoldDB" id="A0A1M7GH69"/>
<evidence type="ECO:0000256" key="8">
    <source>
        <dbReference type="RuleBase" id="RU363032"/>
    </source>
</evidence>
<comment type="similarity">
    <text evidence="2">Belongs to the binding-protein-dependent transport system permease family. CysTW subfamily.</text>
</comment>
<evidence type="ECO:0000256" key="5">
    <source>
        <dbReference type="ARBA" id="ARBA00022692"/>
    </source>
</evidence>
<dbReference type="InterPro" id="IPR051322">
    <property type="entry name" value="AA_ABC_Transporter_Permease"/>
</dbReference>
<dbReference type="CDD" id="cd06261">
    <property type="entry name" value="TM_PBP2"/>
    <property type="match status" value="1"/>
</dbReference>
<feature type="transmembrane region" description="Helical" evidence="8">
    <location>
        <begin position="51"/>
        <end position="75"/>
    </location>
</feature>
<comment type="subcellular location">
    <subcellularLocation>
        <location evidence="1 8">Cell membrane</location>
        <topology evidence="1 8">Multi-pass membrane protein</topology>
    </subcellularLocation>
</comment>
<dbReference type="PANTHER" id="PTHR30450">
    <property type="entry name" value="ABC TRANSPORTER PERMEASE"/>
    <property type="match status" value="1"/>
</dbReference>
<feature type="transmembrane region" description="Helical" evidence="8">
    <location>
        <begin position="16"/>
        <end position="39"/>
    </location>
</feature>
<evidence type="ECO:0000313" key="11">
    <source>
        <dbReference type="Proteomes" id="UP000184375"/>
    </source>
</evidence>
<evidence type="ECO:0000256" key="6">
    <source>
        <dbReference type="ARBA" id="ARBA00022989"/>
    </source>
</evidence>
<evidence type="ECO:0000259" key="9">
    <source>
        <dbReference type="PROSITE" id="PS50928"/>
    </source>
</evidence>